<evidence type="ECO:0000256" key="1">
    <source>
        <dbReference type="SAM" id="MobiDB-lite"/>
    </source>
</evidence>
<feature type="region of interest" description="Disordered" evidence="1">
    <location>
        <begin position="54"/>
        <end position="82"/>
    </location>
</feature>
<dbReference type="Proteomes" id="UP000270296">
    <property type="component" value="Unassembled WGS sequence"/>
</dbReference>
<dbReference type="AlphaFoldDB" id="A0A183IRY9"/>
<dbReference type="EMBL" id="UZAM01009708">
    <property type="protein sequence ID" value="VDP09901.1"/>
    <property type="molecule type" value="Genomic_DNA"/>
</dbReference>
<evidence type="ECO:0000313" key="3">
    <source>
        <dbReference type="Proteomes" id="UP000270296"/>
    </source>
</evidence>
<dbReference type="WBParaSite" id="SBAD_0000663301-mRNA-1">
    <property type="protein sequence ID" value="SBAD_0000663301-mRNA-1"/>
    <property type="gene ID" value="SBAD_0000663301"/>
</dbReference>
<organism evidence="4">
    <name type="scientific">Soboliphyme baturini</name>
    <dbReference type="NCBI Taxonomy" id="241478"/>
    <lineage>
        <taxon>Eukaryota</taxon>
        <taxon>Metazoa</taxon>
        <taxon>Ecdysozoa</taxon>
        <taxon>Nematoda</taxon>
        <taxon>Enoplea</taxon>
        <taxon>Dorylaimia</taxon>
        <taxon>Dioctophymatida</taxon>
        <taxon>Dioctophymatoidea</taxon>
        <taxon>Soboliphymatidae</taxon>
        <taxon>Soboliphyme</taxon>
    </lineage>
</organism>
<accession>A0A183IRY9</accession>
<reference evidence="2 3" key="2">
    <citation type="submission" date="2018-11" db="EMBL/GenBank/DDBJ databases">
        <authorList>
            <consortium name="Pathogen Informatics"/>
        </authorList>
    </citation>
    <scope>NUCLEOTIDE SEQUENCE [LARGE SCALE GENOMIC DNA]</scope>
</reference>
<name>A0A183IRY9_9BILA</name>
<evidence type="ECO:0000313" key="2">
    <source>
        <dbReference type="EMBL" id="VDP09901.1"/>
    </source>
</evidence>
<sequence>MADTVSGRISINVAAVDVRLTAGGRARSVEQLPSQADGPRLLLQRFFRLTISKHHLGETGSDTNTTEFASKPEQKSHKTRTR</sequence>
<protein>
    <submittedName>
        <fullName evidence="2 4">Uncharacterized protein</fullName>
    </submittedName>
</protein>
<proteinExistence type="predicted"/>
<reference evidence="4" key="1">
    <citation type="submission" date="2016-06" db="UniProtKB">
        <authorList>
            <consortium name="WormBaseParasite"/>
        </authorList>
    </citation>
    <scope>IDENTIFICATION</scope>
</reference>
<evidence type="ECO:0000313" key="4">
    <source>
        <dbReference type="WBParaSite" id="SBAD_0000663301-mRNA-1"/>
    </source>
</evidence>
<keyword evidence="3" id="KW-1185">Reference proteome</keyword>
<gene>
    <name evidence="2" type="ORF">SBAD_LOCUS6386</name>
</gene>